<gene>
    <name evidence="1" type="primary">Acey_s0142.g2343</name>
    <name evidence="1" type="ORF">Y032_0142g2343</name>
</gene>
<protein>
    <submittedName>
        <fullName evidence="1">Uncharacterized protein</fullName>
    </submittedName>
</protein>
<dbReference type="EMBL" id="JARK01001478">
    <property type="protein sequence ID" value="EYB97296.1"/>
    <property type="molecule type" value="Genomic_DNA"/>
</dbReference>
<accession>A0A016T3U4</accession>
<evidence type="ECO:0000313" key="1">
    <source>
        <dbReference type="EMBL" id="EYB97296.1"/>
    </source>
</evidence>
<dbReference type="Proteomes" id="UP000024635">
    <property type="component" value="Unassembled WGS sequence"/>
</dbReference>
<comment type="caution">
    <text evidence="1">The sequence shown here is derived from an EMBL/GenBank/DDBJ whole genome shotgun (WGS) entry which is preliminary data.</text>
</comment>
<keyword evidence="2" id="KW-1185">Reference proteome</keyword>
<sequence length="81" mass="9091">MVHKLVNNKTVPMFLNFFSLTLSITKGGSFKISFSKPKREIKAKSFTVRAVSAYVKMSRRITIKCSSASFKRAIKSKICVA</sequence>
<reference evidence="2" key="1">
    <citation type="journal article" date="2015" name="Nat. Genet.">
        <title>The genome and transcriptome of the zoonotic hookworm Ancylostoma ceylanicum identify infection-specific gene families.</title>
        <authorList>
            <person name="Schwarz E.M."/>
            <person name="Hu Y."/>
            <person name="Antoshechkin I."/>
            <person name="Miller M.M."/>
            <person name="Sternberg P.W."/>
            <person name="Aroian R.V."/>
        </authorList>
    </citation>
    <scope>NUCLEOTIDE SEQUENCE</scope>
    <source>
        <strain evidence="2">HY135</strain>
    </source>
</reference>
<evidence type="ECO:0000313" key="2">
    <source>
        <dbReference type="Proteomes" id="UP000024635"/>
    </source>
</evidence>
<proteinExistence type="predicted"/>
<dbReference type="OrthoDB" id="448893at2759"/>
<organism evidence="1 2">
    <name type="scientific">Ancylostoma ceylanicum</name>
    <dbReference type="NCBI Taxonomy" id="53326"/>
    <lineage>
        <taxon>Eukaryota</taxon>
        <taxon>Metazoa</taxon>
        <taxon>Ecdysozoa</taxon>
        <taxon>Nematoda</taxon>
        <taxon>Chromadorea</taxon>
        <taxon>Rhabditida</taxon>
        <taxon>Rhabditina</taxon>
        <taxon>Rhabditomorpha</taxon>
        <taxon>Strongyloidea</taxon>
        <taxon>Ancylostomatidae</taxon>
        <taxon>Ancylostomatinae</taxon>
        <taxon>Ancylostoma</taxon>
    </lineage>
</organism>
<dbReference type="AlphaFoldDB" id="A0A016T3U4"/>
<name>A0A016T3U4_9BILA</name>